<dbReference type="InterPro" id="IPR005982">
    <property type="entry name" value="Thioredox_Rdtase"/>
</dbReference>
<accession>A0A9D0ZYN7</accession>
<sequence>MNTNEPSKTFDVAVIGSGPAGMTAALYAARAGLSVALFERMAPGGQLAETEKIENYPGFPEGIGGFDLAFSMKQQADRFGVVPFDEEVTAVDFSTDPCTLTTPFSTVCAVSVIVATGARPRKMDLPNNAELEGRGISYCATCDGNFFRGKKVVVIGGGNTAAADAIYLSRICEEVTVVYRRDTLRATHVYHAMLEGLENVRFEWDSLVTEAYAEEGKLSGVKVENVKTKETKDLACEGMFVAIGTIPNTEFLAGALELDEHGYIVAGEDGKTSVPGVFAAGDVRTKALRQVATAVGDGANVAEEAAEFVAAHR</sequence>
<comment type="caution">
    <text evidence="10">The sequence shown here is derived from an EMBL/GenBank/DDBJ whole genome shotgun (WGS) entry which is preliminary data.</text>
</comment>
<reference evidence="10" key="1">
    <citation type="submission" date="2020-10" db="EMBL/GenBank/DDBJ databases">
        <authorList>
            <person name="Gilroy R."/>
        </authorList>
    </citation>
    <scope>NUCLEOTIDE SEQUENCE</scope>
    <source>
        <strain evidence="10">ChiGjej1B1-2707</strain>
    </source>
</reference>
<evidence type="ECO:0000259" key="9">
    <source>
        <dbReference type="Pfam" id="PF07992"/>
    </source>
</evidence>
<dbReference type="Pfam" id="PF07992">
    <property type="entry name" value="Pyr_redox_2"/>
    <property type="match status" value="1"/>
</dbReference>
<dbReference type="InterPro" id="IPR050097">
    <property type="entry name" value="Ferredoxin-NADP_redctase_2"/>
</dbReference>
<dbReference type="GO" id="GO:0005737">
    <property type="term" value="C:cytoplasm"/>
    <property type="evidence" value="ECO:0007669"/>
    <property type="project" value="InterPro"/>
</dbReference>
<evidence type="ECO:0000313" key="10">
    <source>
        <dbReference type="EMBL" id="HIR00924.1"/>
    </source>
</evidence>
<keyword evidence="4" id="KW-1015">Disulfide bond</keyword>
<dbReference type="Proteomes" id="UP000824261">
    <property type="component" value="Unassembled WGS sequence"/>
</dbReference>
<dbReference type="InterPro" id="IPR008255">
    <property type="entry name" value="Pyr_nucl-diS_OxRdtase_2_AS"/>
</dbReference>
<keyword evidence="3 7" id="KW-0560">Oxidoreductase</keyword>
<comment type="similarity">
    <text evidence="7">Belongs to the class-II pyridine nucleotide-disulfide oxidoreductase family.</text>
</comment>
<dbReference type="PANTHER" id="PTHR48105">
    <property type="entry name" value="THIOREDOXIN REDUCTASE 1-RELATED-RELATED"/>
    <property type="match status" value="1"/>
</dbReference>
<keyword evidence="5 7" id="KW-0676">Redox-active center</keyword>
<dbReference type="GO" id="GO:0019430">
    <property type="term" value="P:removal of superoxide radicals"/>
    <property type="evidence" value="ECO:0007669"/>
    <property type="project" value="UniProtKB-UniRule"/>
</dbReference>
<dbReference type="AlphaFoldDB" id="A0A9D0ZYN7"/>
<feature type="domain" description="FAD/NAD(P)-binding" evidence="9">
    <location>
        <begin position="10"/>
        <end position="298"/>
    </location>
</feature>
<dbReference type="SUPFAM" id="SSF51905">
    <property type="entry name" value="FAD/NAD(P)-binding domain"/>
    <property type="match status" value="1"/>
</dbReference>
<dbReference type="EC" id="1.8.1.9" evidence="7"/>
<dbReference type="Gene3D" id="3.50.50.60">
    <property type="entry name" value="FAD/NAD(P)-binding domain"/>
    <property type="match status" value="2"/>
</dbReference>
<keyword evidence="8" id="KW-0521">NADP</keyword>
<evidence type="ECO:0000313" key="11">
    <source>
        <dbReference type="Proteomes" id="UP000824261"/>
    </source>
</evidence>
<dbReference type="PRINTS" id="PR00469">
    <property type="entry name" value="PNDRDTASEII"/>
</dbReference>
<dbReference type="PRINTS" id="PR00368">
    <property type="entry name" value="FADPNR"/>
</dbReference>
<evidence type="ECO:0000256" key="8">
    <source>
        <dbReference type="RuleBase" id="RU003881"/>
    </source>
</evidence>
<dbReference type="GO" id="GO:0004791">
    <property type="term" value="F:thioredoxin-disulfide reductase (NADPH) activity"/>
    <property type="evidence" value="ECO:0007669"/>
    <property type="project" value="UniProtKB-UniRule"/>
</dbReference>
<dbReference type="NCBIfam" id="TIGR01292">
    <property type="entry name" value="TRX_reduct"/>
    <property type="match status" value="1"/>
</dbReference>
<evidence type="ECO:0000256" key="4">
    <source>
        <dbReference type="ARBA" id="ARBA00023157"/>
    </source>
</evidence>
<evidence type="ECO:0000256" key="5">
    <source>
        <dbReference type="ARBA" id="ARBA00023284"/>
    </source>
</evidence>
<comment type="cofactor">
    <cofactor evidence="8">
        <name>FAD</name>
        <dbReference type="ChEBI" id="CHEBI:57692"/>
    </cofactor>
    <text evidence="8">Binds 1 FAD per subunit.</text>
</comment>
<dbReference type="EMBL" id="DVGB01000014">
    <property type="protein sequence ID" value="HIR00924.1"/>
    <property type="molecule type" value="Genomic_DNA"/>
</dbReference>
<keyword evidence="1 7" id="KW-0285">Flavoprotein</keyword>
<comment type="catalytic activity">
    <reaction evidence="6 7">
        <text>[thioredoxin]-dithiol + NADP(+) = [thioredoxin]-disulfide + NADPH + H(+)</text>
        <dbReference type="Rhea" id="RHEA:20345"/>
        <dbReference type="Rhea" id="RHEA-COMP:10698"/>
        <dbReference type="Rhea" id="RHEA-COMP:10700"/>
        <dbReference type="ChEBI" id="CHEBI:15378"/>
        <dbReference type="ChEBI" id="CHEBI:29950"/>
        <dbReference type="ChEBI" id="CHEBI:50058"/>
        <dbReference type="ChEBI" id="CHEBI:57783"/>
        <dbReference type="ChEBI" id="CHEBI:58349"/>
        <dbReference type="EC" id="1.8.1.9"/>
    </reaction>
</comment>
<evidence type="ECO:0000256" key="7">
    <source>
        <dbReference type="RuleBase" id="RU003880"/>
    </source>
</evidence>
<evidence type="ECO:0000256" key="1">
    <source>
        <dbReference type="ARBA" id="ARBA00022630"/>
    </source>
</evidence>
<dbReference type="InterPro" id="IPR023753">
    <property type="entry name" value="FAD/NAD-binding_dom"/>
</dbReference>
<comment type="subunit">
    <text evidence="7">Homodimer.</text>
</comment>
<evidence type="ECO:0000256" key="3">
    <source>
        <dbReference type="ARBA" id="ARBA00023002"/>
    </source>
</evidence>
<name>A0A9D0ZYN7_9ACTN</name>
<keyword evidence="2 7" id="KW-0274">FAD</keyword>
<evidence type="ECO:0000256" key="2">
    <source>
        <dbReference type="ARBA" id="ARBA00022827"/>
    </source>
</evidence>
<protein>
    <recommendedName>
        <fullName evidence="7">Thioredoxin reductase</fullName>
        <ecNumber evidence="7">1.8.1.9</ecNumber>
    </recommendedName>
</protein>
<gene>
    <name evidence="10" type="primary">trxB</name>
    <name evidence="10" type="ORF">IAA69_01410</name>
</gene>
<reference evidence="10" key="2">
    <citation type="journal article" date="2021" name="PeerJ">
        <title>Extensive microbial diversity within the chicken gut microbiome revealed by metagenomics and culture.</title>
        <authorList>
            <person name="Gilroy R."/>
            <person name="Ravi A."/>
            <person name="Getino M."/>
            <person name="Pursley I."/>
            <person name="Horton D.L."/>
            <person name="Alikhan N.F."/>
            <person name="Baker D."/>
            <person name="Gharbi K."/>
            <person name="Hall N."/>
            <person name="Watson M."/>
            <person name="Adriaenssens E.M."/>
            <person name="Foster-Nyarko E."/>
            <person name="Jarju S."/>
            <person name="Secka A."/>
            <person name="Antonio M."/>
            <person name="Oren A."/>
            <person name="Chaudhuri R.R."/>
            <person name="La Ragione R."/>
            <person name="Hildebrand F."/>
            <person name="Pallen M.J."/>
        </authorList>
    </citation>
    <scope>NUCLEOTIDE SEQUENCE</scope>
    <source>
        <strain evidence="10">ChiGjej1B1-2707</strain>
    </source>
</reference>
<dbReference type="InterPro" id="IPR036188">
    <property type="entry name" value="FAD/NAD-bd_sf"/>
</dbReference>
<evidence type="ECO:0000256" key="6">
    <source>
        <dbReference type="ARBA" id="ARBA00048132"/>
    </source>
</evidence>
<dbReference type="PROSITE" id="PS00573">
    <property type="entry name" value="PYRIDINE_REDOX_2"/>
    <property type="match status" value="1"/>
</dbReference>
<organism evidence="10 11">
    <name type="scientific">Candidatus Aveggerthella stercoripullorum</name>
    <dbReference type="NCBI Taxonomy" id="2840688"/>
    <lineage>
        <taxon>Bacteria</taxon>
        <taxon>Bacillati</taxon>
        <taxon>Actinomycetota</taxon>
        <taxon>Coriobacteriia</taxon>
        <taxon>Eggerthellales</taxon>
        <taxon>Eggerthellaceae</taxon>
        <taxon>Eggerthellaceae incertae sedis</taxon>
        <taxon>Candidatus Aveggerthella</taxon>
    </lineage>
</organism>
<proteinExistence type="inferred from homology"/>